<name>A0A508B4E5_9GAMM</name>
<dbReference type="AlphaFoldDB" id="A0A508B4E5"/>
<organism evidence="1 2">
    <name type="scientific">Marilutibacter maris</name>
    <dbReference type="NCBI Taxonomy" id="1605891"/>
    <lineage>
        <taxon>Bacteria</taxon>
        <taxon>Pseudomonadati</taxon>
        <taxon>Pseudomonadota</taxon>
        <taxon>Gammaproteobacteria</taxon>
        <taxon>Lysobacterales</taxon>
        <taxon>Lysobacteraceae</taxon>
        <taxon>Marilutibacter</taxon>
    </lineage>
</organism>
<dbReference type="RefSeq" id="WP_141481602.1">
    <property type="nucleotide sequence ID" value="NZ_VICD02000069.1"/>
</dbReference>
<proteinExistence type="predicted"/>
<accession>A0A508B4E5</accession>
<comment type="caution">
    <text evidence="1">The sequence shown here is derived from an EMBL/GenBank/DDBJ whole genome shotgun (WGS) entry which is preliminary data.</text>
</comment>
<protein>
    <submittedName>
        <fullName evidence="1">Uncharacterized protein</fullName>
    </submittedName>
</protein>
<reference evidence="1 2" key="1">
    <citation type="submission" date="2019-10" db="EMBL/GenBank/DDBJ databases">
        <title>Lysobacter alkalisoli sp. nov., isolated from saline-alkaline soil.</title>
        <authorList>
            <person name="Sun J.-Q."/>
        </authorList>
    </citation>
    <scope>NUCLEOTIDE SEQUENCE [LARGE SCALE GENOMIC DNA]</scope>
    <source>
        <strain evidence="1 2">KCTC 42381</strain>
    </source>
</reference>
<evidence type="ECO:0000313" key="2">
    <source>
        <dbReference type="Proteomes" id="UP000320431"/>
    </source>
</evidence>
<sequence length="145" mass="15621">MRTIAAAAVSILVAAGCSGQAPQPVSVDRVSESTDTFFVGVDPSKLPEPARSAVLAAEKDIDLVLRGHPPACKDTPDSGESDGGTTHYECEYYDLTVMQSMYRVGDVNGYIYGPIITFPGDYPISHVRFYSGEELSALFRQGRAR</sequence>
<evidence type="ECO:0000313" key="1">
    <source>
        <dbReference type="EMBL" id="KAB8195637.1"/>
    </source>
</evidence>
<dbReference type="Proteomes" id="UP000320431">
    <property type="component" value="Unassembled WGS sequence"/>
</dbReference>
<dbReference type="EMBL" id="VICD02000069">
    <property type="protein sequence ID" value="KAB8195637.1"/>
    <property type="molecule type" value="Genomic_DNA"/>
</dbReference>
<gene>
    <name evidence="1" type="ORF">FKV24_005035</name>
</gene>
<dbReference type="PROSITE" id="PS51257">
    <property type="entry name" value="PROKAR_LIPOPROTEIN"/>
    <property type="match status" value="1"/>
</dbReference>